<dbReference type="AlphaFoldDB" id="A0A5C2S5U1"/>
<sequence length="744" mass="83800">MPMDVFYEVASHLKPLDILHLSRVSNTFRKLLLSRSSRRIWAAARKNMVPEIPDGPSDLSEPLYARLLFERHCMKCGAEEANQVDYANVHRYCRGCWYSSLQAGGKLLYNSGFYYDPHFKKVVYDLLSPVPDASYPVVPDPPSWNTQLTESNNTKNTEHTIFDHDTFVALAEEYRQVCAGETNMSLEQFIEKHRTRTRERLLFQTEIMTVEFDRRQARAAYGYRMTDRKLAIEEKLRELDYEPEDYPVMDAEFHALLEQRAALTPRIWNNIKPQLLDMLQAERARRVDEAFHIKWFMRMQDLRPLYENFVQTIKERYFADVWMRTMPAFEAAAELPSLRALLTSASPSEHVSQSDFAGIRSALLKDVRDAMTKIQRHCANVLREAAYGTVPVSSGEGTSAGKDAVADKSKGKERVQSEIDIDDLYADDPAAADRALLEQPTSLFECTHPDCLQEEMCGRLSVNSRSQGVMTFLGVLQHDATFHASPSWDAIPVRVAENTMRNLVPRLFDALGLPQNTRLSDLHEQLCNEMPERCSCGVSLQMPYAMFTPLFTDESTDLTSLLQHIAGTLWSSLAGLGYGGIYNGNASHSITLQARPGGNPHVQAHHHQGLQTIHPGGATAFPLPVPPPIGGAFIPPPISLAGMIQPIGGAFIPPPIQPPIAFHHANGQESLRPLRVMQWAQRFSHPRYAQFGFEFNVPGVPVGLSHPYVQRQMQAVAAMLNQPNAGAQLHEPLRAMMRAKKRRS</sequence>
<dbReference type="Proteomes" id="UP000313359">
    <property type="component" value="Unassembled WGS sequence"/>
</dbReference>
<proteinExistence type="predicted"/>
<dbReference type="OrthoDB" id="2751682at2759"/>
<dbReference type="InterPro" id="IPR001810">
    <property type="entry name" value="F-box_dom"/>
</dbReference>
<feature type="region of interest" description="Disordered" evidence="1">
    <location>
        <begin position="392"/>
        <end position="412"/>
    </location>
</feature>
<dbReference type="Pfam" id="PF00646">
    <property type="entry name" value="F-box"/>
    <property type="match status" value="1"/>
</dbReference>
<dbReference type="SMART" id="SM00256">
    <property type="entry name" value="FBOX"/>
    <property type="match status" value="1"/>
</dbReference>
<gene>
    <name evidence="3" type="ORF">L227DRAFT_612154</name>
</gene>
<dbReference type="EMBL" id="ML122271">
    <property type="protein sequence ID" value="RPD59163.1"/>
    <property type="molecule type" value="Genomic_DNA"/>
</dbReference>
<organism evidence="3 4">
    <name type="scientific">Lentinus tigrinus ALCF2SS1-6</name>
    <dbReference type="NCBI Taxonomy" id="1328759"/>
    <lineage>
        <taxon>Eukaryota</taxon>
        <taxon>Fungi</taxon>
        <taxon>Dikarya</taxon>
        <taxon>Basidiomycota</taxon>
        <taxon>Agaricomycotina</taxon>
        <taxon>Agaricomycetes</taxon>
        <taxon>Polyporales</taxon>
        <taxon>Polyporaceae</taxon>
        <taxon>Lentinus</taxon>
    </lineage>
</organism>
<dbReference type="CDD" id="cd09917">
    <property type="entry name" value="F-box_SF"/>
    <property type="match status" value="1"/>
</dbReference>
<keyword evidence="4" id="KW-1185">Reference proteome</keyword>
<evidence type="ECO:0000313" key="4">
    <source>
        <dbReference type="Proteomes" id="UP000313359"/>
    </source>
</evidence>
<evidence type="ECO:0000259" key="2">
    <source>
        <dbReference type="PROSITE" id="PS50181"/>
    </source>
</evidence>
<name>A0A5C2S5U1_9APHY</name>
<dbReference type="PROSITE" id="PS50181">
    <property type="entry name" value="FBOX"/>
    <property type="match status" value="1"/>
</dbReference>
<dbReference type="STRING" id="1328759.A0A5C2S5U1"/>
<dbReference type="InterPro" id="IPR036047">
    <property type="entry name" value="F-box-like_dom_sf"/>
</dbReference>
<protein>
    <recommendedName>
        <fullName evidence="2">F-box domain-containing protein</fullName>
    </recommendedName>
</protein>
<accession>A0A5C2S5U1</accession>
<dbReference type="SUPFAM" id="SSF81383">
    <property type="entry name" value="F-box domain"/>
    <property type="match status" value="1"/>
</dbReference>
<evidence type="ECO:0000313" key="3">
    <source>
        <dbReference type="EMBL" id="RPD59163.1"/>
    </source>
</evidence>
<feature type="domain" description="F-box" evidence="2">
    <location>
        <begin position="1"/>
        <end position="44"/>
    </location>
</feature>
<reference evidence="3" key="1">
    <citation type="journal article" date="2018" name="Genome Biol. Evol.">
        <title>Genomics and development of Lentinus tigrinus, a white-rot wood-decaying mushroom with dimorphic fruiting bodies.</title>
        <authorList>
            <person name="Wu B."/>
            <person name="Xu Z."/>
            <person name="Knudson A."/>
            <person name="Carlson A."/>
            <person name="Chen N."/>
            <person name="Kovaka S."/>
            <person name="LaButti K."/>
            <person name="Lipzen A."/>
            <person name="Pennachio C."/>
            <person name="Riley R."/>
            <person name="Schakwitz W."/>
            <person name="Umezawa K."/>
            <person name="Ohm R.A."/>
            <person name="Grigoriev I.V."/>
            <person name="Nagy L.G."/>
            <person name="Gibbons J."/>
            <person name="Hibbett D."/>
        </authorList>
    </citation>
    <scope>NUCLEOTIDE SEQUENCE [LARGE SCALE GENOMIC DNA]</scope>
    <source>
        <strain evidence="3">ALCF2SS1-6</strain>
    </source>
</reference>
<evidence type="ECO:0000256" key="1">
    <source>
        <dbReference type="SAM" id="MobiDB-lite"/>
    </source>
</evidence>